<proteinExistence type="predicted"/>
<dbReference type="PANTHER" id="PTHR48070:SF7">
    <property type="entry name" value="SERINE HYDROLASE FSH DOMAIN-CONTAINING PROTEIN-RELATED"/>
    <property type="match status" value="1"/>
</dbReference>
<sequence length="293" mass="32874">MRILCLHGRGSNNEIFQAQTAAFRAELEGFEFVFIQGTVRHTEGNWSSYTKQFSNLPLYTYYDPFDPTSILQTETELERIIAEEGPFDGVLSYSGGAALAAEVIIRATLADPFAIDRPFRFAVSINGASPLRCFRLEAVELGEGEVDTKTLTAQAESMFLRPSALMKKEGVSEEDQVDHARLLELLRRLKGMRLADGTAFLSDGVHGLCRFDRGAGDANEDESPWIDIPTLHIRSIDEDEVDPHHGLHLLRLCDSSRAKEYHDAYGHDFPRGRKEMKDIARLIREIAEESQGL</sequence>
<protein>
    <recommendedName>
        <fullName evidence="2">Serine hydrolase domain-containing protein</fullName>
    </recommendedName>
</protein>
<dbReference type="Gene3D" id="3.40.50.1820">
    <property type="entry name" value="alpha/beta hydrolase"/>
    <property type="match status" value="1"/>
</dbReference>
<dbReference type="GO" id="GO:0005634">
    <property type="term" value="C:nucleus"/>
    <property type="evidence" value="ECO:0007669"/>
    <property type="project" value="TreeGrafter"/>
</dbReference>
<keyword evidence="4" id="KW-1185">Reference proteome</keyword>
<dbReference type="InterPro" id="IPR029058">
    <property type="entry name" value="AB_hydrolase_fold"/>
</dbReference>
<dbReference type="EMBL" id="ML995874">
    <property type="protein sequence ID" value="KAF2766278.1"/>
    <property type="molecule type" value="Genomic_DNA"/>
</dbReference>
<feature type="domain" description="Serine hydrolase" evidence="2">
    <location>
        <begin position="1"/>
        <end position="276"/>
    </location>
</feature>
<evidence type="ECO:0000259" key="2">
    <source>
        <dbReference type="Pfam" id="PF03959"/>
    </source>
</evidence>
<dbReference type="GO" id="GO:0019748">
    <property type="term" value="P:secondary metabolic process"/>
    <property type="evidence" value="ECO:0007669"/>
    <property type="project" value="TreeGrafter"/>
</dbReference>
<dbReference type="Pfam" id="PF03959">
    <property type="entry name" value="FSH1"/>
    <property type="match status" value="1"/>
</dbReference>
<dbReference type="PANTHER" id="PTHR48070">
    <property type="entry name" value="ESTERASE OVCA2"/>
    <property type="match status" value="1"/>
</dbReference>
<dbReference type="OrthoDB" id="2094269at2759"/>
<organism evidence="3 4">
    <name type="scientific">Teratosphaeria nubilosa</name>
    <dbReference type="NCBI Taxonomy" id="161662"/>
    <lineage>
        <taxon>Eukaryota</taxon>
        <taxon>Fungi</taxon>
        <taxon>Dikarya</taxon>
        <taxon>Ascomycota</taxon>
        <taxon>Pezizomycotina</taxon>
        <taxon>Dothideomycetes</taxon>
        <taxon>Dothideomycetidae</taxon>
        <taxon>Mycosphaerellales</taxon>
        <taxon>Teratosphaeriaceae</taxon>
        <taxon>Teratosphaeria</taxon>
    </lineage>
</organism>
<accession>A0A6G1L1I0</accession>
<dbReference type="SUPFAM" id="SSF53474">
    <property type="entry name" value="alpha/beta-Hydrolases"/>
    <property type="match status" value="1"/>
</dbReference>
<evidence type="ECO:0000313" key="3">
    <source>
        <dbReference type="EMBL" id="KAF2766278.1"/>
    </source>
</evidence>
<dbReference type="AlphaFoldDB" id="A0A6G1L1I0"/>
<evidence type="ECO:0000256" key="1">
    <source>
        <dbReference type="ARBA" id="ARBA00022801"/>
    </source>
</evidence>
<dbReference type="Proteomes" id="UP000799436">
    <property type="component" value="Unassembled WGS sequence"/>
</dbReference>
<gene>
    <name evidence="3" type="ORF">EJ03DRAFT_278376</name>
</gene>
<reference evidence="3" key="1">
    <citation type="journal article" date="2020" name="Stud. Mycol.">
        <title>101 Dothideomycetes genomes: a test case for predicting lifestyles and emergence of pathogens.</title>
        <authorList>
            <person name="Haridas S."/>
            <person name="Albert R."/>
            <person name="Binder M."/>
            <person name="Bloem J."/>
            <person name="Labutti K."/>
            <person name="Salamov A."/>
            <person name="Andreopoulos B."/>
            <person name="Baker S."/>
            <person name="Barry K."/>
            <person name="Bills G."/>
            <person name="Bluhm B."/>
            <person name="Cannon C."/>
            <person name="Castanera R."/>
            <person name="Culley D."/>
            <person name="Daum C."/>
            <person name="Ezra D."/>
            <person name="Gonzalez J."/>
            <person name="Henrissat B."/>
            <person name="Kuo A."/>
            <person name="Liang C."/>
            <person name="Lipzen A."/>
            <person name="Lutzoni F."/>
            <person name="Magnuson J."/>
            <person name="Mondo S."/>
            <person name="Nolan M."/>
            <person name="Ohm R."/>
            <person name="Pangilinan J."/>
            <person name="Park H.-J."/>
            <person name="Ramirez L."/>
            <person name="Alfaro M."/>
            <person name="Sun H."/>
            <person name="Tritt A."/>
            <person name="Yoshinaga Y."/>
            <person name="Zwiers L.-H."/>
            <person name="Turgeon B."/>
            <person name="Goodwin S."/>
            <person name="Spatafora J."/>
            <person name="Crous P."/>
            <person name="Grigoriev I."/>
        </authorList>
    </citation>
    <scope>NUCLEOTIDE SEQUENCE</scope>
    <source>
        <strain evidence="3">CBS 116005</strain>
    </source>
</reference>
<name>A0A6G1L1I0_9PEZI</name>
<dbReference type="InterPro" id="IPR005645">
    <property type="entry name" value="FSH-like_dom"/>
</dbReference>
<dbReference type="GO" id="GO:0005737">
    <property type="term" value="C:cytoplasm"/>
    <property type="evidence" value="ECO:0007669"/>
    <property type="project" value="TreeGrafter"/>
</dbReference>
<keyword evidence="1" id="KW-0378">Hydrolase</keyword>
<dbReference type="GO" id="GO:0016787">
    <property type="term" value="F:hydrolase activity"/>
    <property type="evidence" value="ECO:0007669"/>
    <property type="project" value="UniProtKB-KW"/>
</dbReference>
<dbReference type="InterPro" id="IPR050593">
    <property type="entry name" value="LovG"/>
</dbReference>
<evidence type="ECO:0000313" key="4">
    <source>
        <dbReference type="Proteomes" id="UP000799436"/>
    </source>
</evidence>